<reference evidence="1 2" key="1">
    <citation type="journal article" date="2014" name="Antonie Van Leeuwenhoek">
        <title>Roseivivax atlanticus sp. nov., isolated from surface seawater of the Atlantic Ocean.</title>
        <authorList>
            <person name="Li G."/>
            <person name="Lai Q."/>
            <person name="Liu X."/>
            <person name="Sun F."/>
            <person name="Shao Z."/>
        </authorList>
    </citation>
    <scope>NUCLEOTIDE SEQUENCE [LARGE SCALE GENOMIC DNA]</scope>
    <source>
        <strain evidence="1 2">22II-s10s</strain>
    </source>
</reference>
<dbReference type="RefSeq" id="WP_043842714.1">
    <property type="nucleotide sequence ID" value="NZ_AQQW01000003.1"/>
</dbReference>
<gene>
    <name evidence="1" type="ORF">ATO8_05306</name>
</gene>
<keyword evidence="2" id="KW-1185">Reference proteome</keyword>
<dbReference type="Proteomes" id="UP000019063">
    <property type="component" value="Unassembled WGS sequence"/>
</dbReference>
<comment type="caution">
    <text evidence="1">The sequence shown here is derived from an EMBL/GenBank/DDBJ whole genome shotgun (WGS) entry which is preliminary data.</text>
</comment>
<protein>
    <submittedName>
        <fullName evidence="1">Uncharacterized protein</fullName>
    </submittedName>
</protein>
<evidence type="ECO:0000313" key="1">
    <source>
        <dbReference type="EMBL" id="ETW13420.1"/>
    </source>
</evidence>
<dbReference type="EMBL" id="AQQW01000003">
    <property type="protein sequence ID" value="ETW13420.1"/>
    <property type="molecule type" value="Genomic_DNA"/>
</dbReference>
<dbReference type="STRING" id="1379903.ATO8_05306"/>
<accession>W4HN70</accession>
<proteinExistence type="predicted"/>
<name>W4HN70_9RHOB</name>
<evidence type="ECO:0000313" key="2">
    <source>
        <dbReference type="Proteomes" id="UP000019063"/>
    </source>
</evidence>
<dbReference type="eggNOG" id="ENOG5031D8Q">
    <property type="taxonomic scope" value="Bacteria"/>
</dbReference>
<sequence length="340" mass="35828">MLRHLLNEARLTPGGFGTGPLVRARARRSAARHLPPEAARRTMVRDRLAALSLQDPVSGDGLPGLRAPPGTDQTVGAIFSGILQRWGRSGPATLTAEESADLALLERLLTAPTAEAGGLATLFAQPDAVLGLREKVTQATLRRAVFDAEIAAFDAARRAFERQASALPADLDAALAAHGAADVHLWHRIVAEHDPADPAQARAAARSAGDPRAAPATVALYVLRAVREGPLATASLAGEDAPLRRISVIVDRWAQAPERDARIGLSPPDAVATNGPEVAAGLDRAADLLGRPRLPVPQGLFTHYPEAPARPRPEWDLATGRMRLAPDPADYIDAASLTLA</sequence>
<organism evidence="1 2">
    <name type="scientific">Roseivivax marinus</name>
    <dbReference type="NCBI Taxonomy" id="1379903"/>
    <lineage>
        <taxon>Bacteria</taxon>
        <taxon>Pseudomonadati</taxon>
        <taxon>Pseudomonadota</taxon>
        <taxon>Alphaproteobacteria</taxon>
        <taxon>Rhodobacterales</taxon>
        <taxon>Roseobacteraceae</taxon>
        <taxon>Roseivivax</taxon>
    </lineage>
</organism>
<dbReference type="AlphaFoldDB" id="W4HN70"/>